<accession>A0A6L9JEP4</accession>
<reference evidence="1 2" key="1">
    <citation type="submission" date="2019-12" db="EMBL/GenBank/DDBJ databases">
        <title>Engineering Photorhabdus to improve their lethality against agricultural pests.</title>
        <authorList>
            <person name="Machado R.A.R."/>
        </authorList>
    </citation>
    <scope>NUCLEOTIDE SEQUENCE [LARGE SCALE GENOMIC DNA]</scope>
    <source>
        <strain evidence="1 2">EN01</strain>
    </source>
</reference>
<dbReference type="AlphaFoldDB" id="A0A6L9JEP4"/>
<dbReference type="GO" id="GO:0004519">
    <property type="term" value="F:endonuclease activity"/>
    <property type="evidence" value="ECO:0007669"/>
    <property type="project" value="InterPro"/>
</dbReference>
<dbReference type="Pfam" id="PF09618">
    <property type="entry name" value="Cas_Csy4"/>
    <property type="match status" value="1"/>
</dbReference>
<dbReference type="EMBL" id="WSFA01000001">
    <property type="protein sequence ID" value="NDL37347.1"/>
    <property type="molecule type" value="Genomic_DNA"/>
</dbReference>
<evidence type="ECO:0000313" key="1">
    <source>
        <dbReference type="EMBL" id="NDL37347.1"/>
    </source>
</evidence>
<dbReference type="InterPro" id="IPR042564">
    <property type="entry name" value="CRISPR-Cas6/Csy4_sf"/>
</dbReference>
<gene>
    <name evidence="1" type="ORF">GPY51_00640</name>
</gene>
<comment type="caution">
    <text evidence="1">The sequence shown here is derived from an EMBL/GenBank/DDBJ whole genome shotgun (WGS) entry which is preliminary data.</text>
</comment>
<dbReference type="Gene3D" id="3.30.70.2540">
    <property type="entry name" value="CRISPR-associated endoribonuclease Cas6/Csy4"/>
    <property type="match status" value="1"/>
</dbReference>
<evidence type="ECO:0000313" key="2">
    <source>
        <dbReference type="Proteomes" id="UP000479300"/>
    </source>
</evidence>
<proteinExistence type="predicted"/>
<sequence length="51" mass="5700">MGRLVSSLCLKNRFSGQTFSLIVEQGPIEDRSAPGFFSCFVLNKSTTVPWF</sequence>
<dbReference type="Proteomes" id="UP000479300">
    <property type="component" value="Unassembled WGS sequence"/>
</dbReference>
<protein>
    <submittedName>
        <fullName evidence="1">Type I-F CRISPR-associated endoribonuclease Cas6/Csy4</fullName>
    </submittedName>
</protein>
<dbReference type="InterPro" id="IPR013396">
    <property type="entry name" value="CRISPR-assoc_prot_Csy4"/>
</dbReference>
<organism evidence="1 2">
    <name type="scientific">Photorhabdus laumondii subsp. laumondii</name>
    <name type="common">Photorhabdus luminescens subsp. laumondii</name>
    <dbReference type="NCBI Taxonomy" id="141679"/>
    <lineage>
        <taxon>Bacteria</taxon>
        <taxon>Pseudomonadati</taxon>
        <taxon>Pseudomonadota</taxon>
        <taxon>Gammaproteobacteria</taxon>
        <taxon>Enterobacterales</taxon>
        <taxon>Morganellaceae</taxon>
        <taxon>Photorhabdus</taxon>
    </lineage>
</organism>
<name>A0A6L9JEP4_PHOLM</name>
<dbReference type="GO" id="GO:0043571">
    <property type="term" value="P:maintenance of CRISPR repeat elements"/>
    <property type="evidence" value="ECO:0007669"/>
    <property type="project" value="InterPro"/>
</dbReference>